<accession>A0AAW1DBN5</accession>
<keyword evidence="4" id="KW-1185">Reference proteome</keyword>
<dbReference type="SMART" id="SM00175">
    <property type="entry name" value="RAB"/>
    <property type="match status" value="1"/>
</dbReference>
<dbReference type="GO" id="GO:0003924">
    <property type="term" value="F:GTPase activity"/>
    <property type="evidence" value="ECO:0007669"/>
    <property type="project" value="InterPro"/>
</dbReference>
<dbReference type="InterPro" id="IPR005225">
    <property type="entry name" value="Small_GTP-bd"/>
</dbReference>
<dbReference type="AlphaFoldDB" id="A0AAW1DBN5"/>
<dbReference type="PRINTS" id="PR00449">
    <property type="entry name" value="RASTRNSFRMNG"/>
</dbReference>
<evidence type="ECO:0008006" key="5">
    <source>
        <dbReference type="Google" id="ProtNLM"/>
    </source>
</evidence>
<reference evidence="3 4" key="1">
    <citation type="submission" date="2022-12" db="EMBL/GenBank/DDBJ databases">
        <title>Chromosome-level genome assembly of true bugs.</title>
        <authorList>
            <person name="Ma L."/>
            <person name="Li H."/>
        </authorList>
    </citation>
    <scope>NUCLEOTIDE SEQUENCE [LARGE SCALE GENOMIC DNA]</scope>
    <source>
        <strain evidence="3">Lab_2022b</strain>
    </source>
</reference>
<dbReference type="Proteomes" id="UP001461498">
    <property type="component" value="Unassembled WGS sequence"/>
</dbReference>
<evidence type="ECO:0000256" key="2">
    <source>
        <dbReference type="ARBA" id="ARBA00022741"/>
    </source>
</evidence>
<dbReference type="Pfam" id="PF00071">
    <property type="entry name" value="Ras"/>
    <property type="match status" value="1"/>
</dbReference>
<gene>
    <name evidence="3" type="ORF">O3M35_006000</name>
</gene>
<dbReference type="EMBL" id="JAPXFL010000003">
    <property type="protein sequence ID" value="KAK9508446.1"/>
    <property type="molecule type" value="Genomic_DNA"/>
</dbReference>
<dbReference type="SMART" id="SM00176">
    <property type="entry name" value="RAN"/>
    <property type="match status" value="1"/>
</dbReference>
<evidence type="ECO:0000256" key="1">
    <source>
        <dbReference type="ARBA" id="ARBA00006270"/>
    </source>
</evidence>
<comment type="caution">
    <text evidence="3">The sequence shown here is derived from an EMBL/GenBank/DDBJ whole genome shotgun (WGS) entry which is preliminary data.</text>
</comment>
<name>A0AAW1DBN5_9HEMI</name>
<protein>
    <recommendedName>
        <fullName evidence="5">Ras-related protein Rab-24</fullName>
    </recommendedName>
</protein>
<dbReference type="GO" id="GO:0005525">
    <property type="term" value="F:GTP binding"/>
    <property type="evidence" value="ECO:0007669"/>
    <property type="project" value="InterPro"/>
</dbReference>
<dbReference type="Gene3D" id="3.40.50.300">
    <property type="entry name" value="P-loop containing nucleotide triphosphate hydrolases"/>
    <property type="match status" value="1"/>
</dbReference>
<dbReference type="InterPro" id="IPR001806">
    <property type="entry name" value="Small_GTPase"/>
</dbReference>
<dbReference type="SUPFAM" id="SSF52540">
    <property type="entry name" value="P-loop containing nucleoside triphosphate hydrolases"/>
    <property type="match status" value="1"/>
</dbReference>
<dbReference type="SMART" id="SM00174">
    <property type="entry name" value="RHO"/>
    <property type="match status" value="1"/>
</dbReference>
<dbReference type="PANTHER" id="PTHR47978">
    <property type="match status" value="1"/>
</dbReference>
<dbReference type="SMART" id="SM00173">
    <property type="entry name" value="RAS"/>
    <property type="match status" value="1"/>
</dbReference>
<evidence type="ECO:0000313" key="3">
    <source>
        <dbReference type="EMBL" id="KAK9508446.1"/>
    </source>
</evidence>
<sequence length="334" mass="38385">MNHRVDIKIVLLGKQNVGKTALMERFVNDRFLGKRYQTTIGAAFAAKEIVNGKRKVTVGIWDTAGTERYRAMAKMFYRDAKAAIVCYDLTDSDSWEELREWIRELRNHEENCKVYICGNKKDLIDEGVEERQVPYEKVSTYSNGIQVKMTETSSKTGENVGELFRLIVDDYLQNLNQSTVRNGRSLGVRRAYVNILVKIFEFGRKTIEAEGKWNIDNNKKPTEGNCPVQEKNGTTVISREDLILVPDPEQNYIGNNNLEVLAKTADTENTTRRPSFDGTLKHEFHLSDCLELVKAGVEAIIEDQVTSRFEAEELKVSYLICLFYYYIYKATIRE</sequence>
<dbReference type="InterPro" id="IPR027417">
    <property type="entry name" value="P-loop_NTPase"/>
</dbReference>
<dbReference type="PROSITE" id="PS51419">
    <property type="entry name" value="RAB"/>
    <property type="match status" value="1"/>
</dbReference>
<dbReference type="PROSITE" id="PS51421">
    <property type="entry name" value="RAS"/>
    <property type="match status" value="1"/>
</dbReference>
<dbReference type="NCBIfam" id="TIGR00231">
    <property type="entry name" value="small_GTP"/>
    <property type="match status" value="1"/>
</dbReference>
<evidence type="ECO:0000313" key="4">
    <source>
        <dbReference type="Proteomes" id="UP001461498"/>
    </source>
</evidence>
<proteinExistence type="inferred from homology"/>
<organism evidence="3 4">
    <name type="scientific">Rhynocoris fuscipes</name>
    <dbReference type="NCBI Taxonomy" id="488301"/>
    <lineage>
        <taxon>Eukaryota</taxon>
        <taxon>Metazoa</taxon>
        <taxon>Ecdysozoa</taxon>
        <taxon>Arthropoda</taxon>
        <taxon>Hexapoda</taxon>
        <taxon>Insecta</taxon>
        <taxon>Pterygota</taxon>
        <taxon>Neoptera</taxon>
        <taxon>Paraneoptera</taxon>
        <taxon>Hemiptera</taxon>
        <taxon>Heteroptera</taxon>
        <taxon>Panheteroptera</taxon>
        <taxon>Cimicomorpha</taxon>
        <taxon>Reduviidae</taxon>
        <taxon>Harpactorinae</taxon>
        <taxon>Harpactorini</taxon>
        <taxon>Rhynocoris</taxon>
    </lineage>
</organism>
<keyword evidence="2" id="KW-0547">Nucleotide-binding</keyword>
<dbReference type="FunFam" id="3.40.50.300:FF:001204">
    <property type="entry name" value="Small GTP-binding protein, putative"/>
    <property type="match status" value="1"/>
</dbReference>
<comment type="similarity">
    <text evidence="1">Belongs to the small GTPase superfamily. Rab family.</text>
</comment>